<accession>A0A1T4NDD0</accession>
<keyword evidence="3" id="KW-1185">Reference proteome</keyword>
<dbReference type="RefSeq" id="WP_268802103.1">
    <property type="nucleotide sequence ID" value="NZ_FUXI01000014.1"/>
</dbReference>
<dbReference type="AlphaFoldDB" id="A0A1T4NDD0"/>
<evidence type="ECO:0000313" key="2">
    <source>
        <dbReference type="EMBL" id="SJZ77270.1"/>
    </source>
</evidence>
<dbReference type="Proteomes" id="UP000190328">
    <property type="component" value="Unassembled WGS sequence"/>
</dbReference>
<name>A0A1T4NDD0_9ENTE</name>
<dbReference type="STRING" id="263852.SAMN02745116_01390"/>
<evidence type="ECO:0000313" key="3">
    <source>
        <dbReference type="Proteomes" id="UP000190328"/>
    </source>
</evidence>
<protein>
    <submittedName>
        <fullName evidence="2">Uncharacterized protein</fullName>
    </submittedName>
</protein>
<proteinExistence type="predicted"/>
<gene>
    <name evidence="2" type="ORF">SAMN02745116_01390</name>
</gene>
<evidence type="ECO:0000256" key="1">
    <source>
        <dbReference type="SAM" id="MobiDB-lite"/>
    </source>
</evidence>
<organism evidence="2 3">
    <name type="scientific">Pilibacter termitis</name>
    <dbReference type="NCBI Taxonomy" id="263852"/>
    <lineage>
        <taxon>Bacteria</taxon>
        <taxon>Bacillati</taxon>
        <taxon>Bacillota</taxon>
        <taxon>Bacilli</taxon>
        <taxon>Lactobacillales</taxon>
        <taxon>Enterococcaceae</taxon>
        <taxon>Pilibacter</taxon>
    </lineage>
</organism>
<reference evidence="2 3" key="1">
    <citation type="submission" date="2017-02" db="EMBL/GenBank/DDBJ databases">
        <authorList>
            <person name="Peterson S.W."/>
        </authorList>
    </citation>
    <scope>NUCLEOTIDE SEQUENCE [LARGE SCALE GENOMIC DNA]</scope>
    <source>
        <strain evidence="2 3">ATCC BAA-1030</strain>
    </source>
</reference>
<sequence>MLVWKRYGKYEVSYLRKMNHQLGGAGQKNYREGVPNTTIPNEDI</sequence>
<dbReference type="EMBL" id="FUXI01000014">
    <property type="protein sequence ID" value="SJZ77270.1"/>
    <property type="molecule type" value="Genomic_DNA"/>
</dbReference>
<feature type="compositionally biased region" description="Polar residues" evidence="1">
    <location>
        <begin position="35"/>
        <end position="44"/>
    </location>
</feature>
<feature type="region of interest" description="Disordered" evidence="1">
    <location>
        <begin position="25"/>
        <end position="44"/>
    </location>
</feature>